<dbReference type="InterPro" id="IPR052556">
    <property type="entry name" value="PolySynth_Transporter"/>
</dbReference>
<evidence type="ECO:0000256" key="1">
    <source>
        <dbReference type="ARBA" id="ARBA00004141"/>
    </source>
</evidence>
<feature type="transmembrane region" description="Helical" evidence="5">
    <location>
        <begin position="332"/>
        <end position="351"/>
    </location>
</feature>
<evidence type="ECO:0000256" key="4">
    <source>
        <dbReference type="ARBA" id="ARBA00023136"/>
    </source>
</evidence>
<dbReference type="PANTHER" id="PTHR43424">
    <property type="entry name" value="LOCUS PUTATIVE PROTEIN 1-RELATED"/>
    <property type="match status" value="1"/>
</dbReference>
<evidence type="ECO:0000256" key="5">
    <source>
        <dbReference type="SAM" id="Phobius"/>
    </source>
</evidence>
<evidence type="ECO:0000256" key="2">
    <source>
        <dbReference type="ARBA" id="ARBA00022692"/>
    </source>
</evidence>
<keyword evidence="4 5" id="KW-0472">Membrane</keyword>
<dbReference type="CDD" id="cd13128">
    <property type="entry name" value="MATE_Wzx_like"/>
    <property type="match status" value="1"/>
</dbReference>
<organism evidence="6 7">
    <name type="scientific">Kandleria vitulina</name>
    <dbReference type="NCBI Taxonomy" id="1630"/>
    <lineage>
        <taxon>Bacteria</taxon>
        <taxon>Bacillati</taxon>
        <taxon>Bacillota</taxon>
        <taxon>Erysipelotrichia</taxon>
        <taxon>Erysipelotrichales</taxon>
        <taxon>Coprobacillaceae</taxon>
        <taxon>Kandleria</taxon>
    </lineage>
</organism>
<dbReference type="GO" id="GO:0016020">
    <property type="term" value="C:membrane"/>
    <property type="evidence" value="ECO:0007669"/>
    <property type="project" value="UniProtKB-SubCell"/>
</dbReference>
<feature type="transmembrane region" description="Helical" evidence="5">
    <location>
        <begin position="384"/>
        <end position="406"/>
    </location>
</feature>
<reference evidence="6 7" key="1">
    <citation type="submission" date="2016-10" db="EMBL/GenBank/DDBJ databases">
        <authorList>
            <person name="de Groot N.N."/>
        </authorList>
    </citation>
    <scope>NUCLEOTIDE SEQUENCE [LARGE SCALE GENOMIC DNA]</scope>
    <source>
        <strain evidence="6 7">S3b</strain>
    </source>
</reference>
<dbReference type="OrthoDB" id="9815702at2"/>
<dbReference type="Proteomes" id="UP000182429">
    <property type="component" value="Unassembled WGS sequence"/>
</dbReference>
<dbReference type="PANTHER" id="PTHR43424:SF1">
    <property type="entry name" value="LOCUS PUTATIVE PROTEIN 1-RELATED"/>
    <property type="match status" value="1"/>
</dbReference>
<feature type="transmembrane region" description="Helical" evidence="5">
    <location>
        <begin position="12"/>
        <end position="33"/>
    </location>
</feature>
<feature type="transmembrane region" description="Helical" evidence="5">
    <location>
        <begin position="291"/>
        <end position="312"/>
    </location>
</feature>
<feature type="transmembrane region" description="Helical" evidence="5">
    <location>
        <begin position="211"/>
        <end position="230"/>
    </location>
</feature>
<feature type="transmembrane region" description="Helical" evidence="5">
    <location>
        <begin position="250"/>
        <end position="270"/>
    </location>
</feature>
<keyword evidence="2 5" id="KW-0812">Transmembrane</keyword>
<proteinExistence type="predicted"/>
<comment type="subcellular location">
    <subcellularLocation>
        <location evidence="1">Membrane</location>
        <topology evidence="1">Multi-pass membrane protein</topology>
    </subcellularLocation>
</comment>
<name>A0A1H2TVQ9_9FIRM</name>
<dbReference type="InterPro" id="IPR002797">
    <property type="entry name" value="Polysacc_synth"/>
</dbReference>
<feature type="transmembrane region" description="Helical" evidence="5">
    <location>
        <begin position="418"/>
        <end position="440"/>
    </location>
</feature>
<feature type="transmembrane region" description="Helical" evidence="5">
    <location>
        <begin position="446"/>
        <end position="464"/>
    </location>
</feature>
<dbReference type="Pfam" id="PF01943">
    <property type="entry name" value="Polysacc_synt"/>
    <property type="match status" value="1"/>
</dbReference>
<evidence type="ECO:0000313" key="7">
    <source>
        <dbReference type="Proteomes" id="UP000182429"/>
    </source>
</evidence>
<dbReference type="RefSeq" id="WP_074686401.1">
    <property type="nucleotide sequence ID" value="NZ_FNNF01000016.1"/>
</dbReference>
<feature type="transmembrane region" description="Helical" evidence="5">
    <location>
        <begin position="171"/>
        <end position="191"/>
    </location>
</feature>
<dbReference type="EMBL" id="FNNF01000016">
    <property type="protein sequence ID" value="SDW48076.1"/>
    <property type="molecule type" value="Genomic_DNA"/>
</dbReference>
<dbReference type="AlphaFoldDB" id="A0A1H2TVQ9"/>
<sequence>MAKQKSIKINFIMNIILTMSSFLFPLITFPYISRILLANGTGKVDFATSVINYFNMIAQLGIPTYGIRVCAQVRDDRQKLTRVAHELLIINLIMSIISYIILFNAIQFIPRFHSDKELLMIISFTIILTSIGMEWLYKALEQYTYITIRSIIFKFIALVAMFMLIHSQSDYVIYGAISIFASSASNIFNFINAHKYIGFKPVGNYHFLKHLKPIFVFFGMACATTVYTNLDTVMLGFMKSDVDVGYYNAAVKMKNIFVSVVTSLGTVLLPRASYYIKSGDRSSFNKVSKQAMNVVVLISLPLVVYFFIYAKYGILLLSGKAFLNSVVPMRVIMPTIVLIGLSNITGIQILVPLGYERIVLFSEVIGVLVDLVVNWLLIPYFGATGAAVGTLIAEFVVLLVQFPYARREVKNMFSNIKFYKFAIALSLATVSSIIVLYFALPTFITLAISAILFFGVYLVILLLLKESMIIKLYYDITSKFIKNRGEE</sequence>
<feature type="transmembrane region" description="Helical" evidence="5">
    <location>
        <begin position="118"/>
        <end position="137"/>
    </location>
</feature>
<feature type="transmembrane region" description="Helical" evidence="5">
    <location>
        <begin position="358"/>
        <end position="378"/>
    </location>
</feature>
<evidence type="ECO:0000256" key="3">
    <source>
        <dbReference type="ARBA" id="ARBA00022989"/>
    </source>
</evidence>
<keyword evidence="3 5" id="KW-1133">Transmembrane helix</keyword>
<protein>
    <submittedName>
        <fullName evidence="6">Membrane protein involved in the export of O-antigen and teichoic acid</fullName>
    </submittedName>
</protein>
<accession>A0A1H2TVQ9</accession>
<feature type="transmembrane region" description="Helical" evidence="5">
    <location>
        <begin position="144"/>
        <end position="165"/>
    </location>
</feature>
<gene>
    <name evidence="6" type="ORF">SAMN04487759_11645</name>
</gene>
<feature type="transmembrane region" description="Helical" evidence="5">
    <location>
        <begin position="83"/>
        <end position="106"/>
    </location>
</feature>
<evidence type="ECO:0000313" key="6">
    <source>
        <dbReference type="EMBL" id="SDW48076.1"/>
    </source>
</evidence>
<feature type="transmembrane region" description="Helical" evidence="5">
    <location>
        <begin position="53"/>
        <end position="71"/>
    </location>
</feature>